<name>A0A843YII8_9RHOB</name>
<reference evidence="1 2" key="1">
    <citation type="submission" date="2019-10" db="EMBL/GenBank/DDBJ databases">
        <title>Epibacterium sp. nov., isolated from seawater.</title>
        <authorList>
            <person name="Zhang X."/>
            <person name="Li N."/>
        </authorList>
    </citation>
    <scope>NUCLEOTIDE SEQUENCE [LARGE SCALE GENOMIC DNA]</scope>
    <source>
        <strain evidence="1 2">SM1979</strain>
    </source>
</reference>
<comment type="caution">
    <text evidence="1">The sequence shown here is derived from an EMBL/GenBank/DDBJ whole genome shotgun (WGS) entry which is preliminary data.</text>
</comment>
<dbReference type="AlphaFoldDB" id="A0A843YII8"/>
<evidence type="ECO:0000313" key="1">
    <source>
        <dbReference type="EMBL" id="MQQ09043.1"/>
    </source>
</evidence>
<evidence type="ECO:0000313" key="2">
    <source>
        <dbReference type="Proteomes" id="UP000444174"/>
    </source>
</evidence>
<dbReference type="RefSeq" id="WP_153215987.1">
    <property type="nucleotide sequence ID" value="NZ_WIBF01000006.1"/>
</dbReference>
<sequence length="92" mass="10545">MEILIKQSDSDEFRGIMTVHQVEIPILRETKEHGFDGTDLVRFVVDNKDPFIYVTLGYWLAKGKILTIDNDGIHIKVASIKDIAKYIKNVLN</sequence>
<protein>
    <submittedName>
        <fullName evidence="1">Uncharacterized protein</fullName>
    </submittedName>
</protein>
<dbReference type="Proteomes" id="UP000444174">
    <property type="component" value="Unassembled WGS sequence"/>
</dbReference>
<proteinExistence type="predicted"/>
<accession>A0A843YII8</accession>
<organism evidence="1 2">
    <name type="scientific">Tritonibacter litoralis</name>
    <dbReference type="NCBI Taxonomy" id="2662264"/>
    <lineage>
        <taxon>Bacteria</taxon>
        <taxon>Pseudomonadati</taxon>
        <taxon>Pseudomonadota</taxon>
        <taxon>Alphaproteobacteria</taxon>
        <taxon>Rhodobacterales</taxon>
        <taxon>Paracoccaceae</taxon>
        <taxon>Tritonibacter</taxon>
    </lineage>
</organism>
<dbReference type="EMBL" id="WIBF01000006">
    <property type="protein sequence ID" value="MQQ09043.1"/>
    <property type="molecule type" value="Genomic_DNA"/>
</dbReference>
<gene>
    <name evidence="1" type="ORF">GFB49_11305</name>
</gene>
<keyword evidence="2" id="KW-1185">Reference proteome</keyword>